<dbReference type="RefSeq" id="WP_231060051.1">
    <property type="nucleotide sequence ID" value="NZ_JAJNOC010000008.1"/>
</dbReference>
<gene>
    <name evidence="1" type="ORF">LQ564_20985</name>
</gene>
<organism evidence="1 2">
    <name type="scientific">Massilia phyllostachyos</name>
    <dbReference type="NCBI Taxonomy" id="2898585"/>
    <lineage>
        <taxon>Bacteria</taxon>
        <taxon>Pseudomonadati</taxon>
        <taxon>Pseudomonadota</taxon>
        <taxon>Betaproteobacteria</taxon>
        <taxon>Burkholderiales</taxon>
        <taxon>Oxalobacteraceae</taxon>
        <taxon>Telluria group</taxon>
        <taxon>Massilia</taxon>
    </lineage>
</organism>
<evidence type="ECO:0000313" key="1">
    <source>
        <dbReference type="EMBL" id="MCD2518778.1"/>
    </source>
</evidence>
<dbReference type="Proteomes" id="UP001179361">
    <property type="component" value="Unassembled WGS sequence"/>
</dbReference>
<dbReference type="EMBL" id="JAJNOC010000008">
    <property type="protein sequence ID" value="MCD2518778.1"/>
    <property type="molecule type" value="Genomic_DNA"/>
</dbReference>
<proteinExistence type="predicted"/>
<evidence type="ECO:0000313" key="2">
    <source>
        <dbReference type="Proteomes" id="UP001179361"/>
    </source>
</evidence>
<accession>A0ABS8QB70</accession>
<reference evidence="1" key="1">
    <citation type="submission" date="2021-11" db="EMBL/GenBank/DDBJ databases">
        <title>The complete genome of Massilia sp sp. G4R7.</title>
        <authorList>
            <person name="Liu L."/>
            <person name="Yue J."/>
            <person name="Yuan J."/>
            <person name="Yang F."/>
            <person name="Li L."/>
        </authorList>
    </citation>
    <scope>NUCLEOTIDE SEQUENCE</scope>
    <source>
        <strain evidence="1">G4R7</strain>
    </source>
</reference>
<comment type="caution">
    <text evidence="1">The sequence shown here is derived from an EMBL/GenBank/DDBJ whole genome shotgun (WGS) entry which is preliminary data.</text>
</comment>
<name>A0ABS8QB70_9BURK</name>
<protein>
    <submittedName>
        <fullName evidence="1">Uncharacterized protein</fullName>
    </submittedName>
</protein>
<sequence length="55" mass="5833">MAFFAPHTVQALFAFNLGSVQDRFMPASNLLGDEWRQACEAPAGGAGRCVLAAGY</sequence>
<keyword evidence="2" id="KW-1185">Reference proteome</keyword>